<reference evidence="13" key="1">
    <citation type="submission" date="2020-07" db="EMBL/GenBank/DDBJ databases">
        <title>Multicomponent nature underlies the extraordinary mechanical properties of spider dragline silk.</title>
        <authorList>
            <person name="Kono N."/>
            <person name="Nakamura H."/>
            <person name="Mori M."/>
            <person name="Yoshida Y."/>
            <person name="Ohtoshi R."/>
            <person name="Malay A.D."/>
            <person name="Moran D.A.P."/>
            <person name="Tomita M."/>
            <person name="Numata K."/>
            <person name="Arakawa K."/>
        </authorList>
    </citation>
    <scope>NUCLEOTIDE SEQUENCE</scope>
</reference>
<evidence type="ECO:0000256" key="11">
    <source>
        <dbReference type="SAM" id="MobiDB-lite"/>
    </source>
</evidence>
<dbReference type="Gene3D" id="3.30.200.20">
    <property type="entry name" value="Phosphorylase Kinase, domain 1"/>
    <property type="match status" value="1"/>
</dbReference>
<evidence type="ECO:0000256" key="4">
    <source>
        <dbReference type="ARBA" id="ARBA00022679"/>
    </source>
</evidence>
<evidence type="ECO:0000256" key="10">
    <source>
        <dbReference type="PROSITE-ProRule" id="PRU10141"/>
    </source>
</evidence>
<dbReference type="InterPro" id="IPR017441">
    <property type="entry name" value="Protein_kinase_ATP_BS"/>
</dbReference>
<dbReference type="SUPFAM" id="SSF56112">
    <property type="entry name" value="Protein kinase-like (PK-like)"/>
    <property type="match status" value="1"/>
</dbReference>
<keyword evidence="5 10" id="KW-0547">Nucleotide-binding</keyword>
<dbReference type="CDD" id="cd08215">
    <property type="entry name" value="STKc_Nek"/>
    <property type="match status" value="1"/>
</dbReference>
<evidence type="ECO:0000313" key="13">
    <source>
        <dbReference type="EMBL" id="GFQ96025.1"/>
    </source>
</evidence>
<dbReference type="FunFam" id="3.30.200.20:FF:000097">
    <property type="entry name" value="Probable serine/threonine-protein kinase nek1"/>
    <property type="match status" value="1"/>
</dbReference>
<keyword evidence="14" id="KW-1185">Reference proteome</keyword>
<keyword evidence="3" id="KW-0723">Serine/threonine-protein kinase</keyword>
<name>A0A8X6G3Q5_TRICU</name>
<keyword evidence="6" id="KW-0418">Kinase</keyword>
<dbReference type="Proteomes" id="UP000887116">
    <property type="component" value="Unassembled WGS sequence"/>
</dbReference>
<proteinExistence type="inferred from homology"/>
<gene>
    <name evidence="13" type="primary">NEK4</name>
    <name evidence="13" type="ORF">TNCT_390221</name>
</gene>
<feature type="binding site" evidence="10">
    <location>
        <position position="34"/>
    </location>
    <ligand>
        <name>ATP</name>
        <dbReference type="ChEBI" id="CHEBI:30616"/>
    </ligand>
</feature>
<evidence type="ECO:0000313" key="14">
    <source>
        <dbReference type="Proteomes" id="UP000887116"/>
    </source>
</evidence>
<dbReference type="OrthoDB" id="6418092at2759"/>
<dbReference type="SMART" id="SM00220">
    <property type="entry name" value="S_TKc"/>
    <property type="match status" value="1"/>
</dbReference>
<dbReference type="InterPro" id="IPR000719">
    <property type="entry name" value="Prot_kinase_dom"/>
</dbReference>
<organism evidence="13 14">
    <name type="scientific">Trichonephila clavata</name>
    <name type="common">Joro spider</name>
    <name type="synonym">Nephila clavata</name>
    <dbReference type="NCBI Taxonomy" id="2740835"/>
    <lineage>
        <taxon>Eukaryota</taxon>
        <taxon>Metazoa</taxon>
        <taxon>Ecdysozoa</taxon>
        <taxon>Arthropoda</taxon>
        <taxon>Chelicerata</taxon>
        <taxon>Arachnida</taxon>
        <taxon>Araneae</taxon>
        <taxon>Araneomorphae</taxon>
        <taxon>Entelegynae</taxon>
        <taxon>Araneoidea</taxon>
        <taxon>Nephilidae</taxon>
        <taxon>Trichonephila</taxon>
    </lineage>
</organism>
<evidence type="ECO:0000256" key="7">
    <source>
        <dbReference type="ARBA" id="ARBA00022840"/>
    </source>
</evidence>
<evidence type="ECO:0000256" key="5">
    <source>
        <dbReference type="ARBA" id="ARBA00022741"/>
    </source>
</evidence>
<comment type="caution">
    <text evidence="13">The sequence shown here is derived from an EMBL/GenBank/DDBJ whole genome shotgun (WGS) entry which is preliminary data.</text>
</comment>
<comment type="catalytic activity">
    <reaction evidence="9">
        <text>L-seryl-[protein] + ATP = O-phospho-L-seryl-[protein] + ADP + H(+)</text>
        <dbReference type="Rhea" id="RHEA:17989"/>
        <dbReference type="Rhea" id="RHEA-COMP:9863"/>
        <dbReference type="Rhea" id="RHEA-COMP:11604"/>
        <dbReference type="ChEBI" id="CHEBI:15378"/>
        <dbReference type="ChEBI" id="CHEBI:29999"/>
        <dbReference type="ChEBI" id="CHEBI:30616"/>
        <dbReference type="ChEBI" id="CHEBI:83421"/>
        <dbReference type="ChEBI" id="CHEBI:456216"/>
        <dbReference type="EC" id="2.7.11.1"/>
    </reaction>
</comment>
<accession>A0A8X6G3Q5</accession>
<sequence length="582" mass="67042">MTANYDKVRVIGSGTFGNVWLVKSKLSRHSYVLKEINLLSLNELGRQEALNEVAILSKCSHKHIIRYKDTVIESDRRISIIMEYAEGGDLHSAILKQNGVPFEEHVVITWFIQICLALQYIHFQNILHRDLKSQNIFLTRHKHIKVGDFGIARMLQSPEELAKTAIGTPYYLSPEIYQRKPYNYKSDIWALGCLLFEMAALEHAFKANDFLHLVTLILNGKRKEFPRNYSPTIQELVNDLLHPDPEKRPSTEEILAYPSLQSYLSEYMLAQNSLKSYVPRLISPIETGARRSSASDIFESLRDKCMKRRASVSNTNPKAVKQRTSTPPKENEKSPIQTMSHVRVDSTKRYLKVPYQMKSEKSKKTHDLTYVVKTPKFAVCYNKKEQSCLTVSCDIVPDRWGPNLSSQLSKSEDEVFNDIDCGYQSEDTRFVSFKNPMNTNLGSSHQPDENGVANKHLKSVASKCLHHRCQPSQCHQCMLDTLWKNRIRWYVNGAVNSVEYYRLRNKLFSIYKKELFAKLYESLANGWEGNEDPTSSSAFQSWVDSLNYDQVQSLPLMMQMVQLDQLMKAKRGAKERVCDTRL</sequence>
<evidence type="ECO:0000256" key="2">
    <source>
        <dbReference type="ARBA" id="ARBA00012513"/>
    </source>
</evidence>
<protein>
    <recommendedName>
        <fullName evidence="2">non-specific serine/threonine protein kinase</fullName>
        <ecNumber evidence="2">2.7.11.1</ecNumber>
    </recommendedName>
</protein>
<dbReference type="InterPro" id="IPR011009">
    <property type="entry name" value="Kinase-like_dom_sf"/>
</dbReference>
<feature type="region of interest" description="Disordered" evidence="11">
    <location>
        <begin position="308"/>
        <end position="337"/>
    </location>
</feature>
<dbReference type="EMBL" id="BMAO01024535">
    <property type="protein sequence ID" value="GFQ96025.1"/>
    <property type="molecule type" value="Genomic_DNA"/>
</dbReference>
<evidence type="ECO:0000256" key="8">
    <source>
        <dbReference type="ARBA" id="ARBA00047899"/>
    </source>
</evidence>
<comment type="catalytic activity">
    <reaction evidence="8">
        <text>L-threonyl-[protein] + ATP = O-phospho-L-threonyl-[protein] + ADP + H(+)</text>
        <dbReference type="Rhea" id="RHEA:46608"/>
        <dbReference type="Rhea" id="RHEA-COMP:11060"/>
        <dbReference type="Rhea" id="RHEA-COMP:11605"/>
        <dbReference type="ChEBI" id="CHEBI:15378"/>
        <dbReference type="ChEBI" id="CHEBI:30013"/>
        <dbReference type="ChEBI" id="CHEBI:30616"/>
        <dbReference type="ChEBI" id="CHEBI:61977"/>
        <dbReference type="ChEBI" id="CHEBI:456216"/>
        <dbReference type="EC" id="2.7.11.1"/>
    </reaction>
</comment>
<dbReference type="PANTHER" id="PTHR44899">
    <property type="entry name" value="CAMK FAMILY PROTEIN KINASE"/>
    <property type="match status" value="1"/>
</dbReference>
<evidence type="ECO:0000256" key="1">
    <source>
        <dbReference type="ARBA" id="ARBA00010886"/>
    </source>
</evidence>
<evidence type="ECO:0000256" key="3">
    <source>
        <dbReference type="ARBA" id="ARBA00022527"/>
    </source>
</evidence>
<dbReference type="PROSITE" id="PS00107">
    <property type="entry name" value="PROTEIN_KINASE_ATP"/>
    <property type="match status" value="1"/>
</dbReference>
<dbReference type="Gene3D" id="1.10.510.10">
    <property type="entry name" value="Transferase(Phosphotransferase) domain 1"/>
    <property type="match status" value="1"/>
</dbReference>
<comment type="similarity">
    <text evidence="1">Belongs to the protein kinase superfamily. NEK Ser/Thr protein kinase family. NIMA subfamily.</text>
</comment>
<dbReference type="AlphaFoldDB" id="A0A8X6G3Q5"/>
<keyword evidence="4" id="KW-0808">Transferase</keyword>
<dbReference type="InterPro" id="IPR051131">
    <property type="entry name" value="NEK_Ser/Thr_kinase_NIMA"/>
</dbReference>
<dbReference type="Pfam" id="PF00069">
    <property type="entry name" value="Pkinase"/>
    <property type="match status" value="1"/>
</dbReference>
<dbReference type="InterPro" id="IPR008271">
    <property type="entry name" value="Ser/Thr_kinase_AS"/>
</dbReference>
<evidence type="ECO:0000259" key="12">
    <source>
        <dbReference type="PROSITE" id="PS50011"/>
    </source>
</evidence>
<dbReference type="GO" id="GO:0005524">
    <property type="term" value="F:ATP binding"/>
    <property type="evidence" value="ECO:0007669"/>
    <property type="project" value="UniProtKB-UniRule"/>
</dbReference>
<feature type="compositionally biased region" description="Polar residues" evidence="11">
    <location>
        <begin position="311"/>
        <end position="337"/>
    </location>
</feature>
<evidence type="ECO:0000256" key="9">
    <source>
        <dbReference type="ARBA" id="ARBA00048679"/>
    </source>
</evidence>
<dbReference type="PROSITE" id="PS50011">
    <property type="entry name" value="PROTEIN_KINASE_DOM"/>
    <property type="match status" value="1"/>
</dbReference>
<dbReference type="PROSITE" id="PS00108">
    <property type="entry name" value="PROTEIN_KINASE_ST"/>
    <property type="match status" value="1"/>
</dbReference>
<evidence type="ECO:0000256" key="6">
    <source>
        <dbReference type="ARBA" id="ARBA00022777"/>
    </source>
</evidence>
<keyword evidence="7 10" id="KW-0067">ATP-binding</keyword>
<dbReference type="EC" id="2.7.11.1" evidence="2"/>
<dbReference type="GO" id="GO:0004674">
    <property type="term" value="F:protein serine/threonine kinase activity"/>
    <property type="evidence" value="ECO:0007669"/>
    <property type="project" value="UniProtKB-KW"/>
</dbReference>
<feature type="domain" description="Protein kinase" evidence="12">
    <location>
        <begin position="5"/>
        <end position="260"/>
    </location>
</feature>